<keyword evidence="1" id="KW-0732">Signal</keyword>
<dbReference type="EMBL" id="JBHSRS010000081">
    <property type="protein sequence ID" value="MFC6283075.1"/>
    <property type="molecule type" value="Genomic_DNA"/>
</dbReference>
<proteinExistence type="predicted"/>
<accession>A0ABW1U0P4</accession>
<reference evidence="3" key="1">
    <citation type="journal article" date="2019" name="Int. J. Syst. Evol. Microbiol.">
        <title>The Global Catalogue of Microorganisms (GCM) 10K type strain sequencing project: providing services to taxonomists for standard genome sequencing and annotation.</title>
        <authorList>
            <consortium name="The Broad Institute Genomics Platform"/>
            <consortium name="The Broad Institute Genome Sequencing Center for Infectious Disease"/>
            <person name="Wu L."/>
            <person name="Ma J."/>
        </authorList>
    </citation>
    <scope>NUCLEOTIDE SEQUENCE [LARGE SCALE GENOMIC DNA]</scope>
    <source>
        <strain evidence="3">CCUG 39402</strain>
    </source>
</reference>
<sequence>MKKTVLLLVLSLCSGLVAAQVDIGRMPLGAGTPGIDGQENATPWDTGLYHAPQYMPGYPTAATIFPRAITVLCLQKTDGLHCNGYNWLPEMGRAEYLMIRPVVVKEMPIQQ</sequence>
<gene>
    <name evidence="2" type="ORF">ACFQND_17770</name>
</gene>
<protein>
    <submittedName>
        <fullName evidence="2">Uncharacterized protein</fullName>
    </submittedName>
</protein>
<keyword evidence="3" id="KW-1185">Reference proteome</keyword>
<comment type="caution">
    <text evidence="2">The sequence shown here is derived from an EMBL/GenBank/DDBJ whole genome shotgun (WGS) entry which is preliminary data.</text>
</comment>
<dbReference type="Proteomes" id="UP001596270">
    <property type="component" value="Unassembled WGS sequence"/>
</dbReference>
<evidence type="ECO:0000313" key="2">
    <source>
        <dbReference type="EMBL" id="MFC6283075.1"/>
    </source>
</evidence>
<dbReference type="RefSeq" id="WP_371437596.1">
    <property type="nucleotide sequence ID" value="NZ_JBHSRS010000081.1"/>
</dbReference>
<evidence type="ECO:0000256" key="1">
    <source>
        <dbReference type="SAM" id="SignalP"/>
    </source>
</evidence>
<feature type="chain" id="PRO_5046203547" evidence="1">
    <location>
        <begin position="20"/>
        <end position="111"/>
    </location>
</feature>
<organism evidence="2 3">
    <name type="scientific">Polaromonas aquatica</name>
    <dbReference type="NCBI Taxonomy" id="332657"/>
    <lineage>
        <taxon>Bacteria</taxon>
        <taxon>Pseudomonadati</taxon>
        <taxon>Pseudomonadota</taxon>
        <taxon>Betaproteobacteria</taxon>
        <taxon>Burkholderiales</taxon>
        <taxon>Comamonadaceae</taxon>
        <taxon>Polaromonas</taxon>
    </lineage>
</organism>
<evidence type="ECO:0000313" key="3">
    <source>
        <dbReference type="Proteomes" id="UP001596270"/>
    </source>
</evidence>
<name>A0ABW1U0P4_9BURK</name>
<feature type="signal peptide" evidence="1">
    <location>
        <begin position="1"/>
        <end position="19"/>
    </location>
</feature>